<feature type="compositionally biased region" description="Basic residues" evidence="4">
    <location>
        <begin position="370"/>
        <end position="380"/>
    </location>
</feature>
<evidence type="ECO:0000313" key="6">
    <source>
        <dbReference type="RefSeq" id="XP_031557657.1"/>
    </source>
</evidence>
<dbReference type="FunCoup" id="A0A6P8HYG3">
    <property type="interactions" value="2156"/>
</dbReference>
<dbReference type="Pfam" id="PF13181">
    <property type="entry name" value="TPR_8"/>
    <property type="match status" value="1"/>
</dbReference>
<feature type="compositionally biased region" description="Low complexity" evidence="4">
    <location>
        <begin position="412"/>
        <end position="421"/>
    </location>
</feature>
<dbReference type="SMART" id="SM00028">
    <property type="entry name" value="TPR"/>
    <property type="match status" value="5"/>
</dbReference>
<dbReference type="Proteomes" id="UP000515163">
    <property type="component" value="Unplaced"/>
</dbReference>
<feature type="region of interest" description="Disordered" evidence="4">
    <location>
        <begin position="1"/>
        <end position="27"/>
    </location>
</feature>
<evidence type="ECO:0000256" key="3">
    <source>
        <dbReference type="PROSITE-ProRule" id="PRU00339"/>
    </source>
</evidence>
<sequence>MIRLSALNDDSSDESEPERTQESIKQAQEAEALELYNKALGYQHSEDYIKAEETYNLLLSSDLVKEAPAPEEDEELKHPGQVLKYSAYKNLAVLAENKGEYEKATDAYLEAVLLDDSDVTVWYHIGKVFMKSFNLSLARQAFEEGLRCNSKHWPCLNELCTVLYAIGDYATCLVMIANALERDENYLKGLALRDKIFKEEAYLKRDYKHLRALFVSFIGEEDAVEASKYVQEALKLREERLKLIEADKADPLPIDPVKPLTSYTWASLGECFVVLYDHLTSPDNPQSLGRTVNLEDYYKAIVTPDISMPHKASLAKAAATADNLAGSSFSTEGFGVYKSTGSSDNDEKIKKATKRKKQPTNGLENDFPPKRRSARVRTSKKKEEDINYKDLIQPFMPFPLRSIILAEDESSQDSLNDSQSNFQKGSQPVMSQDGKAPDKSTFGQSSEYGNVISGEAETLDVLTFVKDYMTNGGIIDLMIKFGVRLAAQRNKKWPSALADVFLKVYSRLRKHVILPSEFVRDQDETYTAELAKLILVATELTLDKLLTAKSKSSSSLSPASSPRGGATGVSPMNVGPGISNKFLATDVEYLHCIALDRSIHGDNWLEMAIRVNWAKARYLMLQGQMEIAMLYLDRCTKLLAVEVSPLAEPITVKLVNCKIDNNITLENVHKKLESLQRCQSLEEVHRLYELGQYEDVVQLLIPTLHQPQPKTKASELGMSIPERPAQLLLLQDSLIKLKDYKKCLECTEVALNEAVSQMSPCEAWSTTLLRLFQCVNTCIDESKSILEGFSQVKLQSLTLNIIKVIEASIYSSDVSMEPPLASAFPWVLLCKIIKSKENDEEMEVDPTPKHNTPVLTSVDSPVPIVGGISDNNTDAVGSTNDAPAVSNTLRFLRTAHDHLGRRGWCCNNDGIFLLLCVDLLREQLSKPNFSSRDDLVRDLEQCFLCLYGHPSKKAKLRGLQEHNSCQIPLTWRNSAVVFNYFKPPELPTFDSKTNTISTEVQNLMRRITLVVPQHELEAISFDNVQAFMEGVNDDVPKLPENLATVKRPVVSELFYLLADFYFKNKEFSKALKFYTHDICVQPNRSDSWAAMALIRKSRLESKLNACEPKSEGPIQKHAVAALR</sequence>
<feature type="repeat" description="TPR" evidence="3">
    <location>
        <begin position="1051"/>
        <end position="1084"/>
    </location>
</feature>
<feature type="region of interest" description="Disordered" evidence="4">
    <location>
        <begin position="335"/>
        <end position="383"/>
    </location>
</feature>
<reference evidence="6" key="1">
    <citation type="submission" date="2025-08" db="UniProtKB">
        <authorList>
            <consortium name="RefSeq"/>
        </authorList>
    </citation>
    <scope>IDENTIFICATION</scope>
    <source>
        <tissue evidence="6">Tentacle</tissue>
    </source>
</reference>
<dbReference type="Gene3D" id="1.25.40.10">
    <property type="entry name" value="Tetratricopeptide repeat domain"/>
    <property type="match status" value="1"/>
</dbReference>
<dbReference type="InterPro" id="IPR011990">
    <property type="entry name" value="TPR-like_helical_dom_sf"/>
</dbReference>
<gene>
    <name evidence="6" type="primary">LOC116294242</name>
</gene>
<dbReference type="SUPFAM" id="SSF48452">
    <property type="entry name" value="TPR-like"/>
    <property type="match status" value="2"/>
</dbReference>
<dbReference type="RefSeq" id="XP_031557657.1">
    <property type="nucleotide sequence ID" value="XM_031701797.1"/>
</dbReference>
<evidence type="ECO:0000313" key="5">
    <source>
        <dbReference type="Proteomes" id="UP000515163"/>
    </source>
</evidence>
<keyword evidence="3" id="KW-0802">TPR repeat</keyword>
<dbReference type="PANTHER" id="PTHR15502">
    <property type="entry name" value="CALCINEURIN-BINDING PROTEIN CABIN 1-RELATED"/>
    <property type="match status" value="1"/>
</dbReference>
<evidence type="ECO:0000256" key="1">
    <source>
        <dbReference type="ARBA" id="ARBA00004123"/>
    </source>
</evidence>
<dbReference type="OrthoDB" id="77564at2759"/>
<name>A0A6P8HYG3_ACTTE</name>
<organism evidence="5 6">
    <name type="scientific">Actinia tenebrosa</name>
    <name type="common">Australian red waratah sea anemone</name>
    <dbReference type="NCBI Taxonomy" id="6105"/>
    <lineage>
        <taxon>Eukaryota</taxon>
        <taxon>Metazoa</taxon>
        <taxon>Cnidaria</taxon>
        <taxon>Anthozoa</taxon>
        <taxon>Hexacorallia</taxon>
        <taxon>Actiniaria</taxon>
        <taxon>Actiniidae</taxon>
        <taxon>Actinia</taxon>
    </lineage>
</organism>
<keyword evidence="2" id="KW-0539">Nucleus</keyword>
<feature type="repeat" description="TPR" evidence="3">
    <location>
        <begin position="85"/>
        <end position="118"/>
    </location>
</feature>
<protein>
    <submittedName>
        <fullName evidence="6">Calcineurin-binding protein cabin-1-like</fullName>
    </submittedName>
</protein>
<feature type="region of interest" description="Disordered" evidence="4">
    <location>
        <begin position="552"/>
        <end position="572"/>
    </location>
</feature>
<dbReference type="InterPro" id="IPR019734">
    <property type="entry name" value="TPR_rpt"/>
</dbReference>
<dbReference type="PROSITE" id="PS50005">
    <property type="entry name" value="TPR"/>
    <property type="match status" value="2"/>
</dbReference>
<feature type="region of interest" description="Disordered" evidence="4">
    <location>
        <begin position="409"/>
        <end position="442"/>
    </location>
</feature>
<dbReference type="GO" id="GO:0006325">
    <property type="term" value="P:chromatin organization"/>
    <property type="evidence" value="ECO:0007669"/>
    <property type="project" value="InterPro"/>
</dbReference>
<dbReference type="PANTHER" id="PTHR15502:SF7">
    <property type="entry name" value="CALCINEURIN-BINDING PROTEIN CABIN-1"/>
    <property type="match status" value="1"/>
</dbReference>
<dbReference type="GeneID" id="116294242"/>
<evidence type="ECO:0000256" key="4">
    <source>
        <dbReference type="SAM" id="MobiDB-lite"/>
    </source>
</evidence>
<dbReference type="InterPro" id="IPR033053">
    <property type="entry name" value="Hir3/CABIN1"/>
</dbReference>
<dbReference type="AlphaFoldDB" id="A0A6P8HYG3"/>
<dbReference type="GO" id="GO:0005634">
    <property type="term" value="C:nucleus"/>
    <property type="evidence" value="ECO:0007669"/>
    <property type="project" value="UniProtKB-SubCell"/>
</dbReference>
<keyword evidence="5" id="KW-1185">Reference proteome</keyword>
<evidence type="ECO:0000256" key="2">
    <source>
        <dbReference type="ARBA" id="ARBA00023242"/>
    </source>
</evidence>
<feature type="compositionally biased region" description="Low complexity" evidence="4">
    <location>
        <begin position="552"/>
        <end position="562"/>
    </location>
</feature>
<dbReference type="KEGG" id="aten:116294242"/>
<dbReference type="InParanoid" id="A0A6P8HYG3"/>
<comment type="subcellular location">
    <subcellularLocation>
        <location evidence="1">Nucleus</location>
    </subcellularLocation>
</comment>
<proteinExistence type="predicted"/>
<dbReference type="GO" id="GO:0031491">
    <property type="term" value="F:nucleosome binding"/>
    <property type="evidence" value="ECO:0007669"/>
    <property type="project" value="TreeGrafter"/>
</dbReference>
<accession>A0A6P8HYG3</accession>